<name>A0A1M5SDI2_9BACI</name>
<accession>A0A1M5SDI2</accession>
<keyword evidence="3" id="KW-1185">Reference proteome</keyword>
<evidence type="ECO:0000313" key="2">
    <source>
        <dbReference type="EMBL" id="SHH36566.1"/>
    </source>
</evidence>
<reference evidence="3" key="1">
    <citation type="submission" date="2016-11" db="EMBL/GenBank/DDBJ databases">
        <authorList>
            <person name="Varghese N."/>
            <person name="Submissions S."/>
        </authorList>
    </citation>
    <scope>NUCLEOTIDE SEQUENCE [LARGE SCALE GENOMIC DNA]</scope>
    <source>
        <strain evidence="3">CGMCC 1.6496</strain>
    </source>
</reference>
<dbReference type="InterPro" id="IPR054467">
    <property type="entry name" value="YkoP-like_dom"/>
</dbReference>
<dbReference type="AlphaFoldDB" id="A0A1M5SDI2"/>
<feature type="domain" description="YkoP-like" evidence="1">
    <location>
        <begin position="27"/>
        <end position="201"/>
    </location>
</feature>
<proteinExistence type="predicted"/>
<dbReference type="Proteomes" id="UP000184079">
    <property type="component" value="Unassembled WGS sequence"/>
</dbReference>
<organism evidence="2 3">
    <name type="scientific">Virgibacillus chiguensis</name>
    <dbReference type="NCBI Taxonomy" id="411959"/>
    <lineage>
        <taxon>Bacteria</taxon>
        <taxon>Bacillati</taxon>
        <taxon>Bacillota</taxon>
        <taxon>Bacilli</taxon>
        <taxon>Bacillales</taxon>
        <taxon>Bacillaceae</taxon>
        <taxon>Virgibacillus</taxon>
    </lineage>
</organism>
<evidence type="ECO:0000313" key="3">
    <source>
        <dbReference type="Proteomes" id="UP000184079"/>
    </source>
</evidence>
<dbReference type="EMBL" id="FQXD01000006">
    <property type="protein sequence ID" value="SHH36566.1"/>
    <property type="molecule type" value="Genomic_DNA"/>
</dbReference>
<evidence type="ECO:0000259" key="1">
    <source>
        <dbReference type="Pfam" id="PF22790"/>
    </source>
</evidence>
<sequence length="205" mass="23650">MPMGNNIEKMLQANIKSVGVEWLMFMRNCFLYFWGSIDPIYFTCSRLTYIVGPNQKRTLLRARLTKYKGAKMVLSDGTVIEKDDLLVKIHLHNVKLLKKLSEQSNDMKRAVIIYHSVKKAMPSLATYIENHAEQERVKGIIGITNLSKGGKKLGFEEKALQNKFYRIFKKITLFPISFLTGKKSIKPVYLFMSKGKLLMKYGNRC</sequence>
<gene>
    <name evidence="2" type="ORF">SAMN05421807_106143</name>
</gene>
<protein>
    <recommendedName>
        <fullName evidence="1">YkoP-like domain-containing protein</fullName>
    </recommendedName>
</protein>
<dbReference type="Pfam" id="PF22790">
    <property type="entry name" value="YkoP"/>
    <property type="match status" value="1"/>
</dbReference>